<name>A0ABR4NDE7_9FUNG</name>
<dbReference type="PANTHER" id="PTHR10687:SF2">
    <property type="entry name" value="SECRETORY CARRIER-ASSOCIATED MEMBRANE PROTEIN"/>
    <property type="match status" value="1"/>
</dbReference>
<sequence>MTMYPAATTHTYPNLPPPMPPPLPTRAPRTYHFTPADAPPQLPPRTRMPTPTPIHTHAHARVHVHGHARYNYQVAQRERETGDYHPPNWPSFRPLVYHDIENDIPKNGQWLVKRVYTAWWLAAITFIINFIAAFALLIKKADGAGATFGMSLLLLVLGVPFSFVFWYRALYDGVKRDSSIKFMFFFFNYAVHLAAMGIFAIGITGWGGAGVIYTLSMFSTDMGAAVLCLIASCCFIFQIIYGLWQVKAVHGYWRSKGLTTEQARDQAIHTVASSRVGQEVGRAAVKQAVASNTR</sequence>
<evidence type="ECO:0000256" key="1">
    <source>
        <dbReference type="ARBA" id="ARBA00004141"/>
    </source>
</evidence>
<organism evidence="7 8">
    <name type="scientific">Polyrhizophydium stewartii</name>
    <dbReference type="NCBI Taxonomy" id="2732419"/>
    <lineage>
        <taxon>Eukaryota</taxon>
        <taxon>Fungi</taxon>
        <taxon>Fungi incertae sedis</taxon>
        <taxon>Chytridiomycota</taxon>
        <taxon>Chytridiomycota incertae sedis</taxon>
        <taxon>Chytridiomycetes</taxon>
        <taxon>Rhizophydiales</taxon>
        <taxon>Rhizophydiales incertae sedis</taxon>
        <taxon>Polyrhizophydium</taxon>
    </lineage>
</organism>
<reference evidence="7 8" key="1">
    <citation type="submission" date="2023-09" db="EMBL/GenBank/DDBJ databases">
        <title>Pangenome analysis of Batrachochytrium dendrobatidis and related Chytrids.</title>
        <authorList>
            <person name="Yacoub M.N."/>
            <person name="Stajich J.E."/>
            <person name="James T.Y."/>
        </authorList>
    </citation>
    <scope>NUCLEOTIDE SEQUENCE [LARGE SCALE GENOMIC DNA]</scope>
    <source>
        <strain evidence="7 8">JEL0888</strain>
    </source>
</reference>
<proteinExistence type="predicted"/>
<keyword evidence="2 6" id="KW-0812">Transmembrane</keyword>
<evidence type="ECO:0000313" key="8">
    <source>
        <dbReference type="Proteomes" id="UP001527925"/>
    </source>
</evidence>
<evidence type="ECO:0000256" key="4">
    <source>
        <dbReference type="ARBA" id="ARBA00023136"/>
    </source>
</evidence>
<evidence type="ECO:0000256" key="6">
    <source>
        <dbReference type="SAM" id="Phobius"/>
    </source>
</evidence>
<feature type="transmembrane region" description="Helical" evidence="6">
    <location>
        <begin position="223"/>
        <end position="244"/>
    </location>
</feature>
<evidence type="ECO:0000256" key="5">
    <source>
        <dbReference type="SAM" id="MobiDB-lite"/>
    </source>
</evidence>
<feature type="compositionally biased region" description="Pro residues" evidence="5">
    <location>
        <begin position="14"/>
        <end position="25"/>
    </location>
</feature>
<comment type="subcellular location">
    <subcellularLocation>
        <location evidence="1">Membrane</location>
        <topology evidence="1">Multi-pass membrane protein</topology>
    </subcellularLocation>
</comment>
<gene>
    <name evidence="7" type="ORF">HK105_203130</name>
</gene>
<accession>A0ABR4NDE7</accession>
<dbReference type="EMBL" id="JADGIZ020000011">
    <property type="protein sequence ID" value="KAL2917464.1"/>
    <property type="molecule type" value="Genomic_DNA"/>
</dbReference>
<evidence type="ECO:0000313" key="7">
    <source>
        <dbReference type="EMBL" id="KAL2917464.1"/>
    </source>
</evidence>
<feature type="transmembrane region" description="Helical" evidence="6">
    <location>
        <begin position="150"/>
        <end position="170"/>
    </location>
</feature>
<comment type="caution">
    <text evidence="7">The sequence shown here is derived from an EMBL/GenBank/DDBJ whole genome shotgun (WGS) entry which is preliminary data.</text>
</comment>
<dbReference type="InterPro" id="IPR007273">
    <property type="entry name" value="SCAMP"/>
</dbReference>
<feature type="transmembrane region" description="Helical" evidence="6">
    <location>
        <begin position="116"/>
        <end position="138"/>
    </location>
</feature>
<evidence type="ECO:0008006" key="9">
    <source>
        <dbReference type="Google" id="ProtNLM"/>
    </source>
</evidence>
<feature type="transmembrane region" description="Helical" evidence="6">
    <location>
        <begin position="182"/>
        <end position="203"/>
    </location>
</feature>
<evidence type="ECO:0000256" key="2">
    <source>
        <dbReference type="ARBA" id="ARBA00022692"/>
    </source>
</evidence>
<evidence type="ECO:0000256" key="3">
    <source>
        <dbReference type="ARBA" id="ARBA00022989"/>
    </source>
</evidence>
<keyword evidence="3 6" id="KW-1133">Transmembrane helix</keyword>
<dbReference type="Pfam" id="PF04144">
    <property type="entry name" value="SCAMP"/>
    <property type="match status" value="1"/>
</dbReference>
<dbReference type="PANTHER" id="PTHR10687">
    <property type="entry name" value="SECRETORY CARRIER-ASSOCIATED MEMBRANE PROTEIN SCAMP"/>
    <property type="match status" value="1"/>
</dbReference>
<feature type="region of interest" description="Disordered" evidence="5">
    <location>
        <begin position="1"/>
        <end position="30"/>
    </location>
</feature>
<keyword evidence="8" id="KW-1185">Reference proteome</keyword>
<protein>
    <recommendedName>
        <fullName evidence="9">Secretory carrier membrane protein</fullName>
    </recommendedName>
</protein>
<keyword evidence="4 6" id="KW-0472">Membrane</keyword>
<dbReference type="Proteomes" id="UP001527925">
    <property type="component" value="Unassembled WGS sequence"/>
</dbReference>